<dbReference type="PANTHER" id="PTHR35936:SF38">
    <property type="entry name" value="GLUTAMINE-BINDING PERIPLASMIC PROTEIN"/>
    <property type="match status" value="1"/>
</dbReference>
<proteinExistence type="inferred from homology"/>
<dbReference type="Proteomes" id="UP000254065">
    <property type="component" value="Unassembled WGS sequence"/>
</dbReference>
<dbReference type="InterPro" id="IPR001638">
    <property type="entry name" value="Solute-binding_3/MltF_N"/>
</dbReference>
<evidence type="ECO:0000313" key="5">
    <source>
        <dbReference type="EMBL" id="STZ09400.1"/>
    </source>
</evidence>
<dbReference type="RefSeq" id="WP_029103085.1">
    <property type="nucleotide sequence ID" value="NZ_UGQB01000004.1"/>
</dbReference>
<evidence type="ECO:0000259" key="4">
    <source>
        <dbReference type="SMART" id="SM00062"/>
    </source>
</evidence>
<reference evidence="5 6" key="1">
    <citation type="submission" date="2018-06" db="EMBL/GenBank/DDBJ databases">
        <authorList>
            <consortium name="Pathogen Informatics"/>
            <person name="Doyle S."/>
        </authorList>
    </citation>
    <scope>NUCLEOTIDE SEQUENCE [LARGE SCALE GENOMIC DNA]</scope>
    <source>
        <strain evidence="5 6">NCTC12877</strain>
    </source>
</reference>
<dbReference type="Gene3D" id="3.40.190.10">
    <property type="entry name" value="Periplasmic binding protein-like II"/>
    <property type="match status" value="2"/>
</dbReference>
<comment type="similarity">
    <text evidence="1">Belongs to the bacterial solute-binding protein 3 family.</text>
</comment>
<dbReference type="PANTHER" id="PTHR35936">
    <property type="entry name" value="MEMBRANE-BOUND LYTIC MUREIN TRANSGLYCOSYLASE F"/>
    <property type="match status" value="1"/>
</dbReference>
<keyword evidence="2 3" id="KW-0732">Signal</keyword>
<evidence type="ECO:0000256" key="2">
    <source>
        <dbReference type="ARBA" id="ARBA00022729"/>
    </source>
</evidence>
<evidence type="ECO:0000256" key="3">
    <source>
        <dbReference type="SAM" id="SignalP"/>
    </source>
</evidence>
<dbReference type="EMBL" id="UGQB01000004">
    <property type="protein sequence ID" value="STZ09400.1"/>
    <property type="molecule type" value="Genomic_DNA"/>
</dbReference>
<dbReference type="SMART" id="SM00062">
    <property type="entry name" value="PBPb"/>
    <property type="match status" value="1"/>
</dbReference>
<dbReference type="Pfam" id="PF00497">
    <property type="entry name" value="SBP_bac_3"/>
    <property type="match status" value="1"/>
</dbReference>
<name>A0A378R658_9GAMM</name>
<evidence type="ECO:0000313" key="6">
    <source>
        <dbReference type="Proteomes" id="UP000254065"/>
    </source>
</evidence>
<feature type="signal peptide" evidence="3">
    <location>
        <begin position="1"/>
        <end position="24"/>
    </location>
</feature>
<dbReference type="PROSITE" id="PS51257">
    <property type="entry name" value="PROKAR_LIPOPROTEIN"/>
    <property type="match status" value="1"/>
</dbReference>
<organism evidence="5 6">
    <name type="scientific">Moraxella caprae</name>
    <dbReference type="NCBI Taxonomy" id="90240"/>
    <lineage>
        <taxon>Bacteria</taxon>
        <taxon>Pseudomonadati</taxon>
        <taxon>Pseudomonadota</taxon>
        <taxon>Gammaproteobacteria</taxon>
        <taxon>Moraxellales</taxon>
        <taxon>Moraxellaceae</taxon>
        <taxon>Moraxella</taxon>
    </lineage>
</organism>
<feature type="domain" description="Solute-binding protein family 3/N-terminal" evidence="4">
    <location>
        <begin position="56"/>
        <end position="283"/>
    </location>
</feature>
<feature type="chain" id="PRO_5017028516" evidence="3">
    <location>
        <begin position="25"/>
        <end position="283"/>
    </location>
</feature>
<evidence type="ECO:0000256" key="1">
    <source>
        <dbReference type="ARBA" id="ARBA00010333"/>
    </source>
</evidence>
<gene>
    <name evidence="5" type="primary">tcyK</name>
    <name evidence="5" type="ORF">NCTC12877_02416</name>
</gene>
<keyword evidence="6" id="KW-1185">Reference proteome</keyword>
<protein>
    <submittedName>
        <fullName evidence="5">L-cystine-binding protein tcyK</fullName>
    </submittedName>
</protein>
<sequence length="283" mass="32564">MKKNILSFMIVLSCSLLMSACSNSDNSLNNDENKQSGINGNVSTTQKPFAQKSSFDVKVGLMSSSTGNAPIIFIDEKGDIQGFEYDILKEIDKRSDYNFQYEYQPRDNLFNLMNNKEIGIIAGIEISEQRIQKYNMTNSYLDVYPITLLSQNPKIKKLEDIGKNSAVVKEDSMQTTFAIVKDYENNYDDANINYTVSDWISVQTLLRDDAQIAIGNSVTMPYFYSKYSTKKDPLYFSIDYDYPQESYGFLINKEDVDMMNDINKHILDMKSDGTYQKIFKKWF</sequence>
<dbReference type="SUPFAM" id="SSF53850">
    <property type="entry name" value="Periplasmic binding protein-like II"/>
    <property type="match status" value="1"/>
</dbReference>
<dbReference type="STRING" id="1122244.GCA_000426885_01514"/>
<accession>A0A378R658</accession>
<dbReference type="AlphaFoldDB" id="A0A378R658"/>